<protein>
    <submittedName>
        <fullName evidence="1">Uncharacterized protein</fullName>
    </submittedName>
</protein>
<accession>A0ACC0EGR2</accession>
<name>A0ACC0EGR2_9BASI</name>
<proteinExistence type="predicted"/>
<reference evidence="2" key="1">
    <citation type="journal article" date="2018" name="BMC Genomics">
        <title>Genomic insights into host adaptation between the wheat stripe rust pathogen (Puccinia striiformis f. sp. tritici) and the barley stripe rust pathogen (Puccinia striiformis f. sp. hordei).</title>
        <authorList>
            <person name="Xia C."/>
            <person name="Wang M."/>
            <person name="Yin C."/>
            <person name="Cornejo O.E."/>
            <person name="Hulbert S.H."/>
            <person name="Chen X."/>
        </authorList>
    </citation>
    <scope>NUCLEOTIDE SEQUENCE [LARGE SCALE GENOMIC DNA]</scope>
    <source>
        <strain evidence="2">93-210</strain>
    </source>
</reference>
<gene>
    <name evidence="1" type="ORF">MJO28_006052</name>
</gene>
<reference evidence="1 2" key="3">
    <citation type="journal article" date="2022" name="Microbiol. Spectr.">
        <title>Folding features and dynamics of 3D genome architecture in plant fungal pathogens.</title>
        <authorList>
            <person name="Xia C."/>
        </authorList>
    </citation>
    <scope>NUCLEOTIDE SEQUENCE [LARGE SCALE GENOMIC DNA]</scope>
    <source>
        <strain evidence="1 2">93-210</strain>
    </source>
</reference>
<evidence type="ECO:0000313" key="1">
    <source>
        <dbReference type="EMBL" id="KAI7953505.1"/>
    </source>
</evidence>
<dbReference type="EMBL" id="CM045870">
    <property type="protein sequence ID" value="KAI7953505.1"/>
    <property type="molecule type" value="Genomic_DNA"/>
</dbReference>
<sequence>MYKGSFTSCRFALSSSHHAFFVPFSPVSRLKPTHLIHNTTHPHLTVSQRKLDRMRVTQSTIISLLAAIYSLTVAAPTPHTVLESKRDDGSLVGNPGVGANPHSSTVHSSG</sequence>
<reference evidence="2" key="2">
    <citation type="journal article" date="2018" name="Mol. Plant Microbe Interact.">
        <title>Genome sequence resources for the wheat stripe rust pathogen (Puccinia striiformis f. sp. tritici) and the barley stripe rust pathogen (Puccinia striiformis f. sp. hordei).</title>
        <authorList>
            <person name="Xia C."/>
            <person name="Wang M."/>
            <person name="Yin C."/>
            <person name="Cornejo O.E."/>
            <person name="Hulbert S.H."/>
            <person name="Chen X."/>
        </authorList>
    </citation>
    <scope>NUCLEOTIDE SEQUENCE [LARGE SCALE GENOMIC DNA]</scope>
    <source>
        <strain evidence="2">93-210</strain>
    </source>
</reference>
<evidence type="ECO:0000313" key="2">
    <source>
        <dbReference type="Proteomes" id="UP001060170"/>
    </source>
</evidence>
<keyword evidence="2" id="KW-1185">Reference proteome</keyword>
<comment type="caution">
    <text evidence="1">The sequence shown here is derived from an EMBL/GenBank/DDBJ whole genome shotgun (WGS) entry which is preliminary data.</text>
</comment>
<dbReference type="Proteomes" id="UP001060170">
    <property type="component" value="Chromosome 6"/>
</dbReference>
<organism evidence="1 2">
    <name type="scientific">Puccinia striiformis f. sp. tritici</name>
    <dbReference type="NCBI Taxonomy" id="168172"/>
    <lineage>
        <taxon>Eukaryota</taxon>
        <taxon>Fungi</taxon>
        <taxon>Dikarya</taxon>
        <taxon>Basidiomycota</taxon>
        <taxon>Pucciniomycotina</taxon>
        <taxon>Pucciniomycetes</taxon>
        <taxon>Pucciniales</taxon>
        <taxon>Pucciniaceae</taxon>
        <taxon>Puccinia</taxon>
    </lineage>
</organism>